<dbReference type="Pfam" id="PF04909">
    <property type="entry name" value="Amidohydro_2"/>
    <property type="match status" value="1"/>
</dbReference>
<dbReference type="AlphaFoldDB" id="A0A543IPY3"/>
<organism evidence="3 4">
    <name type="scientific">Thermopolyspora flexuosa</name>
    <dbReference type="NCBI Taxonomy" id="103836"/>
    <lineage>
        <taxon>Bacteria</taxon>
        <taxon>Bacillati</taxon>
        <taxon>Actinomycetota</taxon>
        <taxon>Actinomycetes</taxon>
        <taxon>Streptosporangiales</taxon>
        <taxon>Streptosporangiaceae</taxon>
        <taxon>Thermopolyspora</taxon>
    </lineage>
</organism>
<protein>
    <submittedName>
        <fullName evidence="3">Amidohydrolase family protein</fullName>
    </submittedName>
</protein>
<dbReference type="PANTHER" id="PTHR21240">
    <property type="entry name" value="2-AMINO-3-CARBOXYLMUCONATE-6-SEMIALDEHYDE DECARBOXYLASE"/>
    <property type="match status" value="1"/>
</dbReference>
<evidence type="ECO:0000313" key="4">
    <source>
        <dbReference type="Proteomes" id="UP000319213"/>
    </source>
</evidence>
<evidence type="ECO:0000313" key="3">
    <source>
        <dbReference type="EMBL" id="TQM72634.1"/>
    </source>
</evidence>
<dbReference type="EMBL" id="VFPQ01000002">
    <property type="protein sequence ID" value="TQM72634.1"/>
    <property type="molecule type" value="Genomic_DNA"/>
</dbReference>
<keyword evidence="3" id="KW-0378">Hydrolase</keyword>
<dbReference type="PANTHER" id="PTHR21240:SF28">
    <property type="entry name" value="ISO-OROTATE DECARBOXYLASE (EUROFUNG)"/>
    <property type="match status" value="1"/>
</dbReference>
<reference evidence="3 4" key="1">
    <citation type="submission" date="2019-06" db="EMBL/GenBank/DDBJ databases">
        <title>Sequencing the genomes of 1000 actinobacteria strains.</title>
        <authorList>
            <person name="Klenk H.-P."/>
        </authorList>
    </citation>
    <scope>NUCLEOTIDE SEQUENCE [LARGE SCALE GENOMIC DNA]</scope>
    <source>
        <strain evidence="3 4">DSM 43186</strain>
    </source>
</reference>
<keyword evidence="4" id="KW-1185">Reference proteome</keyword>
<dbReference type="SUPFAM" id="SSF51556">
    <property type="entry name" value="Metallo-dependent hydrolases"/>
    <property type="match status" value="1"/>
</dbReference>
<evidence type="ECO:0000256" key="1">
    <source>
        <dbReference type="ARBA" id="ARBA00023239"/>
    </source>
</evidence>
<feature type="domain" description="Amidohydrolase-related" evidence="2">
    <location>
        <begin position="101"/>
        <end position="395"/>
    </location>
</feature>
<gene>
    <name evidence="3" type="ORF">FHX40_4787</name>
</gene>
<dbReference type="GO" id="GO:0005737">
    <property type="term" value="C:cytoplasm"/>
    <property type="evidence" value="ECO:0007669"/>
    <property type="project" value="TreeGrafter"/>
</dbReference>
<dbReference type="InterPro" id="IPR032466">
    <property type="entry name" value="Metal_Hydrolase"/>
</dbReference>
<dbReference type="Proteomes" id="UP000319213">
    <property type="component" value="Unassembled WGS sequence"/>
</dbReference>
<dbReference type="InterPro" id="IPR006680">
    <property type="entry name" value="Amidohydro-rel"/>
</dbReference>
<dbReference type="OrthoDB" id="8673349at2"/>
<proteinExistence type="predicted"/>
<evidence type="ECO:0000259" key="2">
    <source>
        <dbReference type="Pfam" id="PF04909"/>
    </source>
</evidence>
<dbReference type="GO" id="GO:0016787">
    <property type="term" value="F:hydrolase activity"/>
    <property type="evidence" value="ECO:0007669"/>
    <property type="project" value="UniProtKB-KW"/>
</dbReference>
<dbReference type="InterPro" id="IPR032465">
    <property type="entry name" value="ACMSD"/>
</dbReference>
<keyword evidence="1" id="KW-0456">Lyase</keyword>
<dbReference type="GO" id="GO:0016831">
    <property type="term" value="F:carboxy-lyase activity"/>
    <property type="evidence" value="ECO:0007669"/>
    <property type="project" value="InterPro"/>
</dbReference>
<dbReference type="Gene3D" id="3.20.20.140">
    <property type="entry name" value="Metal-dependent hydrolases"/>
    <property type="match status" value="1"/>
</dbReference>
<accession>A0A543IPY3</accession>
<name>A0A543IPY3_9ACTN</name>
<sequence>MALFPGLTVFPVTTPPSLPDPEPRRRDYVIISADDHLIEPPDLFEGRLPEKYVDLAPKVVETEAGHQVWRYNGATFPCAGLDVGAGLPVENRTLEPVRFDQMRPGCYDIEARIADMDRAGIWAALCFPGMLAGEAGTVFSRTRDQDLGLALIRAWNDWHVEVWAGTYPERIIALQLPWLPDPELAGKEIRANAERGFKAVLFPEFPTRLRLPSIHTRHWDPFFAACEETGTVVCLHTGSGSWTPVPSPDTPIEAITTLMPASAMFACADWLWSGIPLRFPKLRILIVEGGVGWLPMLAERADYALDHPVGEIEWDSGLRPSEVLRRNFFFGTLNDHALSGVRLAVGLEHVLLESGYPHADSTWPDTQRVVARNLGTLPPTDIARVAYGNAARLFGHPLPSRAWLRMESI</sequence>
<comment type="caution">
    <text evidence="3">The sequence shown here is derived from an EMBL/GenBank/DDBJ whole genome shotgun (WGS) entry which is preliminary data.</text>
</comment>
<dbReference type="GO" id="GO:0019748">
    <property type="term" value="P:secondary metabolic process"/>
    <property type="evidence" value="ECO:0007669"/>
    <property type="project" value="TreeGrafter"/>
</dbReference>